<dbReference type="InterPro" id="IPR032675">
    <property type="entry name" value="LRR_dom_sf"/>
</dbReference>
<keyword evidence="3" id="KW-1185">Reference proteome</keyword>
<dbReference type="Proteomes" id="UP001205105">
    <property type="component" value="Unassembled WGS sequence"/>
</dbReference>
<sequence length="170" mass="19272">MNNQPPCHIDQLLDELVSRILVAAAIDPTRGSIKPALGRDLSCVSQRWRFLCFNAQELWEAVSLEAPRFEMVPGRRQRWLEGKLWLLQRVDESVQHLCIVNQSFAQGVIEPLLQAAPCTLRSLQLCMDWGVHLSGLPQLLTLARVCFPSLVRLELTIAENYHDFGQAAEE</sequence>
<evidence type="ECO:0000256" key="1">
    <source>
        <dbReference type="ARBA" id="ARBA00004430"/>
    </source>
</evidence>
<name>A0AAD5H810_9CHLO</name>
<gene>
    <name evidence="2" type="ORF">COHA_003354</name>
</gene>
<proteinExistence type="predicted"/>
<evidence type="ECO:0008006" key="4">
    <source>
        <dbReference type="Google" id="ProtNLM"/>
    </source>
</evidence>
<accession>A0AAD5H810</accession>
<comment type="caution">
    <text evidence="2">The sequence shown here is derived from an EMBL/GenBank/DDBJ whole genome shotgun (WGS) entry which is preliminary data.</text>
</comment>
<comment type="subcellular location">
    <subcellularLocation>
        <location evidence="1">Cytoplasm</location>
        <location evidence="1">Cytoskeleton</location>
        <location evidence="1">Cilium axoneme</location>
    </subcellularLocation>
</comment>
<evidence type="ECO:0000313" key="2">
    <source>
        <dbReference type="EMBL" id="KAI7843022.1"/>
    </source>
</evidence>
<protein>
    <recommendedName>
        <fullName evidence="4">F-box domain-containing protein</fullName>
    </recommendedName>
</protein>
<dbReference type="EMBL" id="JADXDR010000044">
    <property type="protein sequence ID" value="KAI7843022.1"/>
    <property type="molecule type" value="Genomic_DNA"/>
</dbReference>
<dbReference type="AlphaFoldDB" id="A0AAD5H810"/>
<organism evidence="2 3">
    <name type="scientific">Chlorella ohadii</name>
    <dbReference type="NCBI Taxonomy" id="2649997"/>
    <lineage>
        <taxon>Eukaryota</taxon>
        <taxon>Viridiplantae</taxon>
        <taxon>Chlorophyta</taxon>
        <taxon>core chlorophytes</taxon>
        <taxon>Trebouxiophyceae</taxon>
        <taxon>Chlorellales</taxon>
        <taxon>Chlorellaceae</taxon>
        <taxon>Chlorella clade</taxon>
        <taxon>Chlorella</taxon>
    </lineage>
</organism>
<dbReference type="GO" id="GO:0005930">
    <property type="term" value="C:axoneme"/>
    <property type="evidence" value="ECO:0007669"/>
    <property type="project" value="UniProtKB-SubCell"/>
</dbReference>
<reference evidence="2" key="1">
    <citation type="submission" date="2020-11" db="EMBL/GenBank/DDBJ databases">
        <title>Chlorella ohadii genome sequencing and assembly.</title>
        <authorList>
            <person name="Murik O."/>
            <person name="Treves H."/>
            <person name="Kedem I."/>
            <person name="Shotland Y."/>
            <person name="Kaplan A."/>
        </authorList>
    </citation>
    <scope>NUCLEOTIDE SEQUENCE</scope>
    <source>
        <strain evidence="2">1</strain>
    </source>
</reference>
<dbReference type="Gene3D" id="3.80.10.10">
    <property type="entry name" value="Ribonuclease Inhibitor"/>
    <property type="match status" value="1"/>
</dbReference>
<evidence type="ECO:0000313" key="3">
    <source>
        <dbReference type="Proteomes" id="UP001205105"/>
    </source>
</evidence>